<organism evidence="6 7">
    <name type="scientific">Alternaria dauci</name>
    <dbReference type="NCBI Taxonomy" id="48095"/>
    <lineage>
        <taxon>Eukaryota</taxon>
        <taxon>Fungi</taxon>
        <taxon>Dikarya</taxon>
        <taxon>Ascomycota</taxon>
        <taxon>Pezizomycotina</taxon>
        <taxon>Dothideomycetes</taxon>
        <taxon>Pleosporomycetidae</taxon>
        <taxon>Pleosporales</taxon>
        <taxon>Pleosporineae</taxon>
        <taxon>Pleosporaceae</taxon>
        <taxon>Alternaria</taxon>
        <taxon>Alternaria sect. Porri</taxon>
    </lineage>
</organism>
<reference evidence="6 7" key="1">
    <citation type="submission" date="2024-09" db="EMBL/GenBank/DDBJ databases">
        <title>T2T genomes of carrot and Alternaria dauci and their utility for understanding host-pathogen interaction during carrot leaf blight disease.</title>
        <authorList>
            <person name="Liu W."/>
            <person name="Xu S."/>
            <person name="Ou C."/>
            <person name="Liu X."/>
            <person name="Zhuang F."/>
            <person name="Deng X.W."/>
        </authorList>
    </citation>
    <scope>NUCLEOTIDE SEQUENCE [LARGE SCALE GENOMIC DNA]</scope>
    <source>
        <strain evidence="6 7">A2016</strain>
    </source>
</reference>
<keyword evidence="7" id="KW-1185">Reference proteome</keyword>
<dbReference type="InterPro" id="IPR013083">
    <property type="entry name" value="Znf_RING/FYVE/PHD"/>
</dbReference>
<evidence type="ECO:0000256" key="3">
    <source>
        <dbReference type="ARBA" id="ARBA00022776"/>
    </source>
</evidence>
<evidence type="ECO:0000256" key="4">
    <source>
        <dbReference type="PROSITE-ProRule" id="PRU00175"/>
    </source>
</evidence>
<feature type="domain" description="RING-type" evidence="5">
    <location>
        <begin position="34"/>
        <end position="97"/>
    </location>
</feature>
<keyword evidence="3" id="KW-0131">Cell cycle</keyword>
<evidence type="ECO:0000256" key="1">
    <source>
        <dbReference type="ARBA" id="ARBA00013928"/>
    </source>
</evidence>
<evidence type="ECO:0000313" key="6">
    <source>
        <dbReference type="EMBL" id="KAL1801052.1"/>
    </source>
</evidence>
<dbReference type="SUPFAM" id="SSF57850">
    <property type="entry name" value="RING/U-box"/>
    <property type="match status" value="1"/>
</dbReference>
<keyword evidence="4" id="KW-0862">Zinc</keyword>
<evidence type="ECO:0000256" key="2">
    <source>
        <dbReference type="ARBA" id="ARBA00022618"/>
    </source>
</evidence>
<dbReference type="InterPro" id="IPR024991">
    <property type="entry name" value="RING-H2_APC11"/>
</dbReference>
<evidence type="ECO:0000259" key="5">
    <source>
        <dbReference type="PROSITE" id="PS50089"/>
    </source>
</evidence>
<accession>A0ABR3UX77</accession>
<dbReference type="Pfam" id="PF12861">
    <property type="entry name" value="zf-ANAPC11"/>
    <property type="match status" value="1"/>
</dbReference>
<dbReference type="Proteomes" id="UP001578633">
    <property type="component" value="Chromosome 1"/>
</dbReference>
<dbReference type="EMBL" id="JBHGVX010000001">
    <property type="protein sequence ID" value="KAL1801052.1"/>
    <property type="molecule type" value="Genomic_DNA"/>
</dbReference>
<name>A0ABR3UX77_9PLEO</name>
<keyword evidence="4" id="KW-0863">Zinc-finger</keyword>
<dbReference type="GeneID" id="96081716"/>
<sequence>MPNDITTTLSLNKFFNESVDDLEEDHYVVHGNECDICGCDKKADPSDIVNQASSVSSRAIVQTRICPSPHVFHKLCLYMWLSTKLLKDEDATCPMCRTKFILSEHSKDLHAYMQQLVSLLVRFNTVVEESSLQVIRIAEKVKEAMQEEADHSADDAEKLELSERRMALILMHSSAVANNKSARQDADKCSGAVRRVAARIAMRD</sequence>
<protein>
    <recommendedName>
        <fullName evidence="1">Anaphase-promoting complex subunit 11</fullName>
    </recommendedName>
</protein>
<keyword evidence="3" id="KW-0498">Mitosis</keyword>
<keyword evidence="4" id="KW-0479">Metal-binding</keyword>
<evidence type="ECO:0000313" key="7">
    <source>
        <dbReference type="Proteomes" id="UP001578633"/>
    </source>
</evidence>
<dbReference type="InterPro" id="IPR001841">
    <property type="entry name" value="Znf_RING"/>
</dbReference>
<proteinExistence type="predicted"/>
<dbReference type="PROSITE" id="PS50089">
    <property type="entry name" value="ZF_RING_2"/>
    <property type="match status" value="1"/>
</dbReference>
<comment type="caution">
    <text evidence="6">The sequence shown here is derived from an EMBL/GenBank/DDBJ whole genome shotgun (WGS) entry which is preliminary data.</text>
</comment>
<dbReference type="Gene3D" id="3.30.40.10">
    <property type="entry name" value="Zinc/RING finger domain, C3HC4 (zinc finger)"/>
    <property type="match status" value="1"/>
</dbReference>
<dbReference type="RefSeq" id="XP_069311636.1">
    <property type="nucleotide sequence ID" value="XM_069446681.1"/>
</dbReference>
<gene>
    <name evidence="6" type="ORF">ACET3X_001394</name>
</gene>
<keyword evidence="2" id="KW-0132">Cell division</keyword>